<protein>
    <submittedName>
        <fullName evidence="2">Uncharacterized protein</fullName>
    </submittedName>
</protein>
<comment type="caution">
    <text evidence="2">The sequence shown here is derived from an EMBL/GenBank/DDBJ whole genome shotgun (WGS) entry which is preliminary data.</text>
</comment>
<reference evidence="3" key="1">
    <citation type="journal article" date="2019" name="Int. J. Syst. Evol. Microbiol.">
        <title>The Global Catalogue of Microorganisms (GCM) 10K type strain sequencing project: providing services to taxonomists for standard genome sequencing and annotation.</title>
        <authorList>
            <consortium name="The Broad Institute Genomics Platform"/>
            <consortium name="The Broad Institute Genome Sequencing Center for Infectious Disease"/>
            <person name="Wu L."/>
            <person name="Ma J."/>
        </authorList>
    </citation>
    <scope>NUCLEOTIDE SEQUENCE [LARGE SCALE GENOMIC DNA]</scope>
    <source>
        <strain evidence="3">JCM 16950</strain>
    </source>
</reference>
<name>A0ABP7GDH8_9MICO</name>
<feature type="transmembrane region" description="Helical" evidence="1">
    <location>
        <begin position="12"/>
        <end position="34"/>
    </location>
</feature>
<proteinExistence type="predicted"/>
<keyword evidence="3" id="KW-1185">Reference proteome</keyword>
<feature type="transmembrane region" description="Helical" evidence="1">
    <location>
        <begin position="73"/>
        <end position="94"/>
    </location>
</feature>
<keyword evidence="1" id="KW-0472">Membrane</keyword>
<dbReference type="Proteomes" id="UP001500540">
    <property type="component" value="Unassembled WGS sequence"/>
</dbReference>
<evidence type="ECO:0000313" key="2">
    <source>
        <dbReference type="EMBL" id="GAA3760303.1"/>
    </source>
</evidence>
<accession>A0ABP7GDH8</accession>
<keyword evidence="1" id="KW-1133">Transmembrane helix</keyword>
<feature type="transmembrane region" description="Helical" evidence="1">
    <location>
        <begin position="40"/>
        <end position="61"/>
    </location>
</feature>
<evidence type="ECO:0000313" key="3">
    <source>
        <dbReference type="Proteomes" id="UP001500540"/>
    </source>
</evidence>
<dbReference type="RefSeq" id="WP_344781397.1">
    <property type="nucleotide sequence ID" value="NZ_BAABAF010000003.1"/>
</dbReference>
<keyword evidence="1" id="KW-0812">Transmembrane</keyword>
<gene>
    <name evidence="2" type="ORF">GCM10022240_11180</name>
</gene>
<organism evidence="2 3">
    <name type="scientific">Microbacterium kribbense</name>
    <dbReference type="NCBI Taxonomy" id="433645"/>
    <lineage>
        <taxon>Bacteria</taxon>
        <taxon>Bacillati</taxon>
        <taxon>Actinomycetota</taxon>
        <taxon>Actinomycetes</taxon>
        <taxon>Micrococcales</taxon>
        <taxon>Microbacteriaceae</taxon>
        <taxon>Microbacterium</taxon>
    </lineage>
</organism>
<evidence type="ECO:0000256" key="1">
    <source>
        <dbReference type="SAM" id="Phobius"/>
    </source>
</evidence>
<dbReference type="EMBL" id="BAABAF010000003">
    <property type="protein sequence ID" value="GAA3760303.1"/>
    <property type="molecule type" value="Genomic_DNA"/>
</dbReference>
<sequence length="96" mass="9812">MSAPELAPPRGTFLGVVAVWVVAVLIGVAVGIFAPVAQRAGWLLVGLAGSLVASFIVQLWFGHPRRFLARVALSMLGSLFLLGVISAGFGLAALGA</sequence>